<dbReference type="RefSeq" id="WP_219746945.1">
    <property type="nucleotide sequence ID" value="NZ_JAHXZN010000001.1"/>
</dbReference>
<dbReference type="EMBL" id="JAHXZN010000001">
    <property type="protein sequence ID" value="MBW6529395.1"/>
    <property type="molecule type" value="Genomic_DNA"/>
</dbReference>
<evidence type="ECO:0000313" key="1">
    <source>
        <dbReference type="EMBL" id="MBW6529395.1"/>
    </source>
</evidence>
<sequence>MRRSLLRALLPLVLVAADRGADIRGYITDRPIVYVDPIELPLFEGGTISGRMRVRLALQATDSNGALRLYQQRPEARSALLIALIDFDRAECGPLAPINAERMSGVLNRAMQRTGMSDARRVLILEVTSEPI</sequence>
<gene>
    <name evidence="1" type="ORF">KZ820_01485</name>
</gene>
<organism evidence="1 2">
    <name type="scientific">Sphingomonas citri</name>
    <dbReference type="NCBI Taxonomy" id="2862499"/>
    <lineage>
        <taxon>Bacteria</taxon>
        <taxon>Pseudomonadati</taxon>
        <taxon>Pseudomonadota</taxon>
        <taxon>Alphaproteobacteria</taxon>
        <taxon>Sphingomonadales</taxon>
        <taxon>Sphingomonadaceae</taxon>
        <taxon>Sphingomonas</taxon>
    </lineage>
</organism>
<evidence type="ECO:0008006" key="3">
    <source>
        <dbReference type="Google" id="ProtNLM"/>
    </source>
</evidence>
<keyword evidence="2" id="KW-1185">Reference proteome</keyword>
<dbReference type="Proteomes" id="UP000759103">
    <property type="component" value="Unassembled WGS sequence"/>
</dbReference>
<proteinExistence type="predicted"/>
<comment type="caution">
    <text evidence="1">The sequence shown here is derived from an EMBL/GenBank/DDBJ whole genome shotgun (WGS) entry which is preliminary data.</text>
</comment>
<evidence type="ECO:0000313" key="2">
    <source>
        <dbReference type="Proteomes" id="UP000759103"/>
    </source>
</evidence>
<protein>
    <recommendedName>
        <fullName evidence="3">Flagellar protein FliL</fullName>
    </recommendedName>
</protein>
<accession>A0ABS7BIF7</accession>
<reference evidence="1 2" key="1">
    <citation type="submission" date="2021-07" db="EMBL/GenBank/DDBJ databases">
        <title>Sphingomonas sp.</title>
        <authorList>
            <person name="Feng G."/>
            <person name="Li J."/>
            <person name="Pan M."/>
        </authorList>
    </citation>
    <scope>NUCLEOTIDE SEQUENCE [LARGE SCALE GENOMIC DNA]</scope>
    <source>
        <strain evidence="1 2">RRHST34</strain>
    </source>
</reference>
<name>A0ABS7BIF7_9SPHN</name>